<reference evidence="1" key="2">
    <citation type="journal article" date="2015" name="Fish Shellfish Immunol.">
        <title>Early steps in the European eel (Anguilla anguilla)-Vibrio vulnificus interaction in the gills: Role of the RtxA13 toxin.</title>
        <authorList>
            <person name="Callol A."/>
            <person name="Pajuelo D."/>
            <person name="Ebbesson L."/>
            <person name="Teles M."/>
            <person name="MacKenzie S."/>
            <person name="Amaro C."/>
        </authorList>
    </citation>
    <scope>NUCLEOTIDE SEQUENCE</scope>
</reference>
<dbReference type="AlphaFoldDB" id="A0A0E9UR12"/>
<reference evidence="1" key="1">
    <citation type="submission" date="2014-11" db="EMBL/GenBank/DDBJ databases">
        <authorList>
            <person name="Amaro Gonzalez C."/>
        </authorList>
    </citation>
    <scope>NUCLEOTIDE SEQUENCE</scope>
</reference>
<proteinExistence type="predicted"/>
<protein>
    <submittedName>
        <fullName evidence="1">Uncharacterized protein</fullName>
    </submittedName>
</protein>
<dbReference type="EMBL" id="GBXM01041189">
    <property type="protein sequence ID" value="JAH67388.1"/>
    <property type="molecule type" value="Transcribed_RNA"/>
</dbReference>
<organism evidence="1">
    <name type="scientific">Anguilla anguilla</name>
    <name type="common">European freshwater eel</name>
    <name type="synonym">Muraena anguilla</name>
    <dbReference type="NCBI Taxonomy" id="7936"/>
    <lineage>
        <taxon>Eukaryota</taxon>
        <taxon>Metazoa</taxon>
        <taxon>Chordata</taxon>
        <taxon>Craniata</taxon>
        <taxon>Vertebrata</taxon>
        <taxon>Euteleostomi</taxon>
        <taxon>Actinopterygii</taxon>
        <taxon>Neopterygii</taxon>
        <taxon>Teleostei</taxon>
        <taxon>Anguilliformes</taxon>
        <taxon>Anguillidae</taxon>
        <taxon>Anguilla</taxon>
    </lineage>
</organism>
<sequence>MILVLIIDNYKCENMEGCKLKEREVL</sequence>
<accession>A0A0E9UR12</accession>
<evidence type="ECO:0000313" key="1">
    <source>
        <dbReference type="EMBL" id="JAH67388.1"/>
    </source>
</evidence>
<name>A0A0E9UR12_ANGAN</name>